<accession>A0A1M6JFD9</accession>
<name>A0A1M6JFD9_9FIRM</name>
<gene>
    <name evidence="1" type="ORF">SAMN02744037_00108</name>
</gene>
<evidence type="ECO:0000313" key="1">
    <source>
        <dbReference type="EMBL" id="SHJ45370.1"/>
    </source>
</evidence>
<organism evidence="1 2">
    <name type="scientific">Tepidibacter formicigenes DSM 15518</name>
    <dbReference type="NCBI Taxonomy" id="1123349"/>
    <lineage>
        <taxon>Bacteria</taxon>
        <taxon>Bacillati</taxon>
        <taxon>Bacillota</taxon>
        <taxon>Clostridia</taxon>
        <taxon>Peptostreptococcales</taxon>
        <taxon>Peptostreptococcaceae</taxon>
        <taxon>Tepidibacter</taxon>
    </lineage>
</organism>
<sequence length="54" mass="5986">MKVGSIDGNVIIDSYNAIVGEIDINIIRDSFGNIVVGVESYFITFIIKFYNKLG</sequence>
<reference evidence="2" key="1">
    <citation type="submission" date="2016-11" db="EMBL/GenBank/DDBJ databases">
        <authorList>
            <person name="Varghese N."/>
            <person name="Submissions S."/>
        </authorList>
    </citation>
    <scope>NUCLEOTIDE SEQUENCE [LARGE SCALE GENOMIC DNA]</scope>
    <source>
        <strain evidence="2">DSM 15518</strain>
    </source>
</reference>
<dbReference type="AlphaFoldDB" id="A0A1M6JFD9"/>
<proteinExistence type="predicted"/>
<dbReference type="EMBL" id="FRAE01000004">
    <property type="protein sequence ID" value="SHJ45370.1"/>
    <property type="molecule type" value="Genomic_DNA"/>
</dbReference>
<dbReference type="RefSeq" id="WP_159428923.1">
    <property type="nucleotide sequence ID" value="NZ_FRAE01000004.1"/>
</dbReference>
<evidence type="ECO:0000313" key="2">
    <source>
        <dbReference type="Proteomes" id="UP000242497"/>
    </source>
</evidence>
<protein>
    <submittedName>
        <fullName evidence="1">Uncharacterized protein</fullName>
    </submittedName>
</protein>
<dbReference type="Proteomes" id="UP000242497">
    <property type="component" value="Unassembled WGS sequence"/>
</dbReference>
<keyword evidence="2" id="KW-1185">Reference proteome</keyword>